<dbReference type="InterPro" id="IPR000159">
    <property type="entry name" value="RA_dom"/>
</dbReference>
<evidence type="ECO:0000256" key="2">
    <source>
        <dbReference type="ARBA" id="ARBA00022737"/>
    </source>
</evidence>
<dbReference type="PANTHER" id="PTHR24131:SF8">
    <property type="entry name" value="APOPTOSIS-STIMULATING OF P53 PROTEIN 2"/>
    <property type="match status" value="1"/>
</dbReference>
<comment type="caution">
    <text evidence="6">The sequence shown here is derived from an EMBL/GenBank/DDBJ whole genome shotgun (WGS) entry which is preliminary data.</text>
</comment>
<evidence type="ECO:0000259" key="5">
    <source>
        <dbReference type="PROSITE" id="PS50200"/>
    </source>
</evidence>
<evidence type="ECO:0000256" key="4">
    <source>
        <dbReference type="ARBA" id="ARBA00023242"/>
    </source>
</evidence>
<dbReference type="InterPro" id="IPR047163">
    <property type="entry name" value="ASPP1/2"/>
</dbReference>
<dbReference type="EMBL" id="JAYMGO010000013">
    <property type="protein sequence ID" value="KAL1263564.1"/>
    <property type="molecule type" value="Genomic_DNA"/>
</dbReference>
<dbReference type="SUPFAM" id="SSF54236">
    <property type="entry name" value="Ubiquitin-like"/>
    <property type="match status" value="1"/>
</dbReference>
<organism evidence="6 7">
    <name type="scientific">Cirrhinus molitorella</name>
    <name type="common">mud carp</name>
    <dbReference type="NCBI Taxonomy" id="172907"/>
    <lineage>
        <taxon>Eukaryota</taxon>
        <taxon>Metazoa</taxon>
        <taxon>Chordata</taxon>
        <taxon>Craniata</taxon>
        <taxon>Vertebrata</taxon>
        <taxon>Euteleostomi</taxon>
        <taxon>Actinopterygii</taxon>
        <taxon>Neopterygii</taxon>
        <taxon>Teleostei</taxon>
        <taxon>Ostariophysi</taxon>
        <taxon>Cypriniformes</taxon>
        <taxon>Cyprinidae</taxon>
        <taxon>Labeoninae</taxon>
        <taxon>Labeonini</taxon>
        <taxon>Cirrhinus</taxon>
    </lineage>
</organism>
<dbReference type="SMART" id="SM00314">
    <property type="entry name" value="RA"/>
    <property type="match status" value="1"/>
</dbReference>
<reference evidence="6 7" key="1">
    <citation type="submission" date="2023-09" db="EMBL/GenBank/DDBJ databases">
        <authorList>
            <person name="Wang M."/>
        </authorList>
    </citation>
    <scope>NUCLEOTIDE SEQUENCE [LARGE SCALE GENOMIC DNA]</scope>
    <source>
        <strain evidence="6">GT-2023</strain>
        <tissue evidence="6">Liver</tissue>
    </source>
</reference>
<proteinExistence type="predicted"/>
<feature type="domain" description="Ras-associating" evidence="5">
    <location>
        <begin position="1"/>
        <end position="85"/>
    </location>
</feature>
<protein>
    <recommendedName>
        <fullName evidence="5">Ras-associating domain-containing protein</fullName>
    </recommendedName>
</protein>
<dbReference type="PANTHER" id="PTHR24131">
    <property type="entry name" value="APOPTOSIS-STIMULATING OF P53 PROTEIN"/>
    <property type="match status" value="1"/>
</dbReference>
<keyword evidence="4" id="KW-0539">Nucleus</keyword>
<dbReference type="Pfam" id="PF21712">
    <property type="entry name" value="RASSF8-10_RA"/>
    <property type="match status" value="1"/>
</dbReference>
<sequence>MMPMFLTVYLSNNDQHFTEVPITPETVCRDVVELCKEPGDASCHLAEVWRGSERVIGESEKMMDLLLQWGQERPDVRFFLRHGRAPNPLTDMDQCLFGSAHWQDHME</sequence>
<dbReference type="InterPro" id="IPR029071">
    <property type="entry name" value="Ubiquitin-like_domsf"/>
</dbReference>
<dbReference type="Gene3D" id="3.10.20.90">
    <property type="entry name" value="Phosphatidylinositol 3-kinase Catalytic Subunit, Chain A, domain 1"/>
    <property type="match status" value="1"/>
</dbReference>
<dbReference type="Proteomes" id="UP001558613">
    <property type="component" value="Unassembled WGS sequence"/>
</dbReference>
<name>A0ABR3MHT7_9TELE</name>
<evidence type="ECO:0000313" key="6">
    <source>
        <dbReference type="EMBL" id="KAL1263564.1"/>
    </source>
</evidence>
<evidence type="ECO:0000313" key="7">
    <source>
        <dbReference type="Proteomes" id="UP001558613"/>
    </source>
</evidence>
<keyword evidence="2" id="KW-0677">Repeat</keyword>
<evidence type="ECO:0000256" key="3">
    <source>
        <dbReference type="ARBA" id="ARBA00023043"/>
    </source>
</evidence>
<dbReference type="PROSITE" id="PS50200">
    <property type="entry name" value="RA"/>
    <property type="match status" value="1"/>
</dbReference>
<dbReference type="InterPro" id="IPR048945">
    <property type="entry name" value="RASSF8/10_RA"/>
</dbReference>
<keyword evidence="7" id="KW-1185">Reference proteome</keyword>
<accession>A0ABR3MHT7</accession>
<comment type="subcellular location">
    <subcellularLocation>
        <location evidence="1">Nucleus</location>
    </subcellularLocation>
</comment>
<evidence type="ECO:0000256" key="1">
    <source>
        <dbReference type="ARBA" id="ARBA00004123"/>
    </source>
</evidence>
<gene>
    <name evidence="6" type="ORF">QQF64_006303</name>
</gene>
<keyword evidence="3" id="KW-0040">ANK repeat</keyword>